<feature type="transmembrane region" description="Helical" evidence="6">
    <location>
        <begin position="196"/>
        <end position="216"/>
    </location>
</feature>
<dbReference type="Proteomes" id="UP000468650">
    <property type="component" value="Unassembled WGS sequence"/>
</dbReference>
<evidence type="ECO:0000256" key="1">
    <source>
        <dbReference type="ARBA" id="ARBA00004141"/>
    </source>
</evidence>
<dbReference type="EMBL" id="WBVO01000014">
    <property type="protein sequence ID" value="KAB2805448.1"/>
    <property type="molecule type" value="Genomic_DNA"/>
</dbReference>
<sequence>MVTAWWKLIRGSNVLFVIAIPLILYFGFLDVYRDYVSGIAEVKGIESSYVLALDTVQVIILALSLGLVAAAGYIINDVYDQQADEINKPERRTVGVKISEKLAMRAFYTLAILGLAAGAYVSYAIDHLNYIYLHGLSLAVLWLYAIDFKARYLIGNLLISLLAGLNVWAVGMFALLPTALRLNEYDIAVPVVDHPISQHFILISVLAGFAFISTLLRELVKDMEDIEGDKRVGYKTVATRSTVMMAKVIIAVVAALEILGLSWVISQWSEDKTALFYILVFLVIPLLAFLFYLPKVHKKEQWGMISTGMKIQMFMGLLTPVVLLLLAA</sequence>
<feature type="transmembrane region" description="Helical" evidence="6">
    <location>
        <begin position="129"/>
        <end position="146"/>
    </location>
</feature>
<dbReference type="Gene3D" id="1.10.357.140">
    <property type="entry name" value="UbiA prenyltransferase"/>
    <property type="match status" value="1"/>
</dbReference>
<feature type="transmembrane region" description="Helical" evidence="6">
    <location>
        <begin position="12"/>
        <end position="29"/>
    </location>
</feature>
<dbReference type="PANTHER" id="PTHR42723:SF1">
    <property type="entry name" value="CHLOROPHYLL SYNTHASE, CHLOROPLASTIC"/>
    <property type="match status" value="1"/>
</dbReference>
<evidence type="ECO:0000256" key="6">
    <source>
        <dbReference type="SAM" id="Phobius"/>
    </source>
</evidence>
<gene>
    <name evidence="7" type="ORF">F8C67_13425</name>
</gene>
<dbReference type="PANTHER" id="PTHR42723">
    <property type="entry name" value="CHLOROPHYLL SYNTHASE"/>
    <property type="match status" value="1"/>
</dbReference>
<dbReference type="InterPro" id="IPR000537">
    <property type="entry name" value="UbiA_prenyltransferase"/>
</dbReference>
<feature type="transmembrane region" description="Helical" evidence="6">
    <location>
        <begin position="153"/>
        <end position="176"/>
    </location>
</feature>
<keyword evidence="8" id="KW-1185">Reference proteome</keyword>
<accession>A0A6N6RE49</accession>
<evidence type="ECO:0000313" key="7">
    <source>
        <dbReference type="EMBL" id="KAB2805448.1"/>
    </source>
</evidence>
<keyword evidence="2" id="KW-1003">Cell membrane</keyword>
<reference evidence="7 8" key="1">
    <citation type="submission" date="2019-09" db="EMBL/GenBank/DDBJ databases">
        <title>Genomes of family Cryomorphaceae.</title>
        <authorList>
            <person name="Bowman J.P."/>
        </authorList>
    </citation>
    <scope>NUCLEOTIDE SEQUENCE [LARGE SCALE GENOMIC DNA]</scope>
    <source>
        <strain evidence="7 8">LMG 25704</strain>
    </source>
</reference>
<dbReference type="InterPro" id="IPR044878">
    <property type="entry name" value="UbiA_sf"/>
</dbReference>
<evidence type="ECO:0000256" key="2">
    <source>
        <dbReference type="ARBA" id="ARBA00022475"/>
    </source>
</evidence>
<dbReference type="GO" id="GO:0016020">
    <property type="term" value="C:membrane"/>
    <property type="evidence" value="ECO:0007669"/>
    <property type="project" value="UniProtKB-SubCell"/>
</dbReference>
<dbReference type="OrthoDB" id="9811562at2"/>
<comment type="caution">
    <text evidence="7">The sequence shown here is derived from an EMBL/GenBank/DDBJ whole genome shotgun (WGS) entry which is preliminary data.</text>
</comment>
<dbReference type="RefSeq" id="WP_151668381.1">
    <property type="nucleotide sequence ID" value="NZ_WBVO01000014.1"/>
</dbReference>
<evidence type="ECO:0000256" key="5">
    <source>
        <dbReference type="ARBA" id="ARBA00023136"/>
    </source>
</evidence>
<comment type="subcellular location">
    <subcellularLocation>
        <location evidence="1">Membrane</location>
        <topology evidence="1">Multi-pass membrane protein</topology>
    </subcellularLocation>
</comment>
<dbReference type="InterPro" id="IPR050475">
    <property type="entry name" value="Prenyltransferase_related"/>
</dbReference>
<evidence type="ECO:0000313" key="8">
    <source>
        <dbReference type="Proteomes" id="UP000468650"/>
    </source>
</evidence>
<feature type="transmembrane region" description="Helical" evidence="6">
    <location>
        <begin position="248"/>
        <end position="268"/>
    </location>
</feature>
<protein>
    <recommendedName>
        <fullName evidence="9">Prenyltransferase</fullName>
    </recommendedName>
</protein>
<evidence type="ECO:0000256" key="3">
    <source>
        <dbReference type="ARBA" id="ARBA00022692"/>
    </source>
</evidence>
<keyword evidence="3 6" id="KW-0812">Transmembrane</keyword>
<dbReference type="Pfam" id="PF01040">
    <property type="entry name" value="UbiA"/>
    <property type="match status" value="1"/>
</dbReference>
<dbReference type="AlphaFoldDB" id="A0A6N6RE49"/>
<evidence type="ECO:0000256" key="4">
    <source>
        <dbReference type="ARBA" id="ARBA00022989"/>
    </source>
</evidence>
<keyword evidence="4 6" id="KW-1133">Transmembrane helix</keyword>
<organism evidence="7 8">
    <name type="scientific">Phaeocystidibacter luteus</name>
    <dbReference type="NCBI Taxonomy" id="911197"/>
    <lineage>
        <taxon>Bacteria</taxon>
        <taxon>Pseudomonadati</taxon>
        <taxon>Bacteroidota</taxon>
        <taxon>Flavobacteriia</taxon>
        <taxon>Flavobacteriales</taxon>
        <taxon>Phaeocystidibacteraceae</taxon>
        <taxon>Phaeocystidibacter</taxon>
    </lineage>
</organism>
<feature type="transmembrane region" description="Helical" evidence="6">
    <location>
        <begin position="49"/>
        <end position="75"/>
    </location>
</feature>
<feature type="transmembrane region" description="Helical" evidence="6">
    <location>
        <begin position="102"/>
        <end position="123"/>
    </location>
</feature>
<evidence type="ECO:0008006" key="9">
    <source>
        <dbReference type="Google" id="ProtNLM"/>
    </source>
</evidence>
<name>A0A6N6RE49_9FLAO</name>
<feature type="transmembrane region" description="Helical" evidence="6">
    <location>
        <begin position="274"/>
        <end position="293"/>
    </location>
</feature>
<feature type="transmembrane region" description="Helical" evidence="6">
    <location>
        <begin position="305"/>
        <end position="327"/>
    </location>
</feature>
<dbReference type="GO" id="GO:0016765">
    <property type="term" value="F:transferase activity, transferring alkyl or aryl (other than methyl) groups"/>
    <property type="evidence" value="ECO:0007669"/>
    <property type="project" value="InterPro"/>
</dbReference>
<dbReference type="CDD" id="cd13961">
    <property type="entry name" value="PT_UbiA_DGGGPS"/>
    <property type="match status" value="1"/>
</dbReference>
<proteinExistence type="predicted"/>
<keyword evidence="5 6" id="KW-0472">Membrane</keyword>